<gene>
    <name evidence="1" type="ORF">JAV76_05705</name>
</gene>
<organism evidence="1 2">
    <name type="scientific">Sanguibacter suaedae</name>
    <dbReference type="NCBI Taxonomy" id="2795737"/>
    <lineage>
        <taxon>Bacteria</taxon>
        <taxon>Bacillati</taxon>
        <taxon>Actinomycetota</taxon>
        <taxon>Actinomycetes</taxon>
        <taxon>Micrococcales</taxon>
        <taxon>Sanguibacteraceae</taxon>
        <taxon>Sanguibacter</taxon>
    </lineage>
</organism>
<reference evidence="1" key="1">
    <citation type="submission" date="2020-12" db="EMBL/GenBank/DDBJ databases">
        <title>Sanguibacter suaedae sp. nov., isolated from Suaeda aralocaspica.</title>
        <authorList>
            <person name="Ma Q."/>
        </authorList>
    </citation>
    <scope>NUCLEOTIDE SEQUENCE</scope>
    <source>
        <strain evidence="1">YZGR15</strain>
    </source>
</reference>
<proteinExistence type="predicted"/>
<evidence type="ECO:0000313" key="1">
    <source>
        <dbReference type="EMBL" id="MBI9114505.1"/>
    </source>
</evidence>
<sequence length="168" mass="17782">MAFGMALTGCSTDVTGRTDPGGLTHRAFERVATDRLLETTLTVHGTVTDFPTPNGYDGDAQVLVLVDVTLSAGDVLQATTGPSDLALRAAAGDERAAETSPAVSVALTDATLWPLEDLPGGRSQRGWVAFPVDRDTLDRAELVLRLPAHDRNSDDSPRDELVVLLAED</sequence>
<evidence type="ECO:0008006" key="3">
    <source>
        <dbReference type="Google" id="ProtNLM"/>
    </source>
</evidence>
<dbReference type="Proteomes" id="UP000602087">
    <property type="component" value="Unassembled WGS sequence"/>
</dbReference>
<dbReference type="EMBL" id="JAEINH010000003">
    <property type="protein sequence ID" value="MBI9114505.1"/>
    <property type="molecule type" value="Genomic_DNA"/>
</dbReference>
<dbReference type="AlphaFoldDB" id="A0A934M9E4"/>
<comment type="caution">
    <text evidence="1">The sequence shown here is derived from an EMBL/GenBank/DDBJ whole genome shotgun (WGS) entry which is preliminary data.</text>
</comment>
<keyword evidence="2" id="KW-1185">Reference proteome</keyword>
<accession>A0A934M9E4</accession>
<protein>
    <recommendedName>
        <fullName evidence="3">DUF4352 domain-containing protein</fullName>
    </recommendedName>
</protein>
<evidence type="ECO:0000313" key="2">
    <source>
        <dbReference type="Proteomes" id="UP000602087"/>
    </source>
</evidence>
<name>A0A934M9E4_9MICO</name>